<evidence type="ECO:0000256" key="6">
    <source>
        <dbReference type="ARBA" id="ARBA00023136"/>
    </source>
</evidence>
<evidence type="ECO:0000256" key="8">
    <source>
        <dbReference type="SAM" id="Phobius"/>
    </source>
</evidence>
<organism evidence="10 11">
    <name type="scientific">Petromyzon marinus</name>
    <name type="common">Sea lamprey</name>
    <dbReference type="NCBI Taxonomy" id="7757"/>
    <lineage>
        <taxon>Eukaryota</taxon>
        <taxon>Metazoa</taxon>
        <taxon>Chordata</taxon>
        <taxon>Craniata</taxon>
        <taxon>Vertebrata</taxon>
        <taxon>Cyclostomata</taxon>
        <taxon>Hyperoartia</taxon>
        <taxon>Petromyzontiformes</taxon>
        <taxon>Petromyzontidae</taxon>
        <taxon>Petromyzon</taxon>
    </lineage>
</organism>
<evidence type="ECO:0000256" key="1">
    <source>
        <dbReference type="ARBA" id="ARBA00004651"/>
    </source>
</evidence>
<keyword evidence="3 8" id="KW-0812">Transmembrane</keyword>
<dbReference type="GO" id="GO:0005886">
    <property type="term" value="C:plasma membrane"/>
    <property type="evidence" value="ECO:0007669"/>
    <property type="project" value="UniProtKB-SubCell"/>
</dbReference>
<accession>A0AAJ7SP27</accession>
<keyword evidence="10" id="KW-1185">Reference proteome</keyword>
<dbReference type="GO" id="GO:0004930">
    <property type="term" value="F:G protein-coupled receptor activity"/>
    <property type="evidence" value="ECO:0007669"/>
    <property type="project" value="UniProtKB-KW"/>
</dbReference>
<dbReference type="KEGG" id="pmrn:116939102"/>
<feature type="transmembrane region" description="Helical" evidence="8">
    <location>
        <begin position="158"/>
        <end position="177"/>
    </location>
</feature>
<evidence type="ECO:0000256" key="4">
    <source>
        <dbReference type="ARBA" id="ARBA00022989"/>
    </source>
</evidence>
<evidence type="ECO:0000256" key="5">
    <source>
        <dbReference type="ARBA" id="ARBA00023040"/>
    </source>
</evidence>
<dbReference type="PANTHER" id="PTHR22750">
    <property type="entry name" value="G-PROTEIN COUPLED RECEPTOR"/>
    <property type="match status" value="1"/>
</dbReference>
<feature type="transmembrane region" description="Helical" evidence="8">
    <location>
        <begin position="45"/>
        <end position="63"/>
    </location>
</feature>
<feature type="transmembrane region" description="Helical" evidence="8">
    <location>
        <begin position="121"/>
        <end position="138"/>
    </location>
</feature>
<dbReference type="Proteomes" id="UP001318040">
    <property type="component" value="Chromosome 5"/>
</dbReference>
<protein>
    <submittedName>
        <fullName evidence="11">Beta-2 adrenergic receptor-like</fullName>
    </submittedName>
</protein>
<evidence type="ECO:0000259" key="9">
    <source>
        <dbReference type="PROSITE" id="PS50262"/>
    </source>
</evidence>
<gene>
    <name evidence="11" type="primary">LOC116939102</name>
</gene>
<comment type="subcellular location">
    <subcellularLocation>
        <location evidence="1">Cell membrane</location>
        <topology evidence="1">Multi-pass membrane protein</topology>
    </subcellularLocation>
</comment>
<dbReference type="Gene3D" id="1.20.1070.10">
    <property type="entry name" value="Rhodopsin 7-helix transmembrane proteins"/>
    <property type="match status" value="1"/>
</dbReference>
<keyword evidence="7" id="KW-0807">Transducer</keyword>
<name>A0AAJ7SP27_PETMA</name>
<dbReference type="AlphaFoldDB" id="A0AAJ7SP27"/>
<dbReference type="Pfam" id="PF00001">
    <property type="entry name" value="7tm_1"/>
    <property type="match status" value="1"/>
</dbReference>
<evidence type="ECO:0000313" key="10">
    <source>
        <dbReference type="Proteomes" id="UP001318040"/>
    </source>
</evidence>
<dbReference type="InterPro" id="IPR000276">
    <property type="entry name" value="GPCR_Rhodpsn"/>
</dbReference>
<evidence type="ECO:0000313" key="11">
    <source>
        <dbReference type="RefSeq" id="XP_032802946.1"/>
    </source>
</evidence>
<keyword evidence="2" id="KW-1003">Cell membrane</keyword>
<dbReference type="PRINTS" id="PR00237">
    <property type="entry name" value="GPCRRHODOPSN"/>
</dbReference>
<sequence>MPYTLDNVALVTLNTVYATSIVLTNLLLIVALLNSSTLLRKNNYLYTLSISLSDLLVGAGWFYNGLHRDADDGTISYKSPQWVFLSIHGISMMTFLGAVIDRYYAVQHPFKYVRVMTRAKVVVIIAFIWLIPLVVLSLESQSPIYYSVTYQGYSTTAFSFLMIGSIVTLNVRIYGIVKNQQERDGYIARSSKNNSTLLIVLAAAIFIILWAPSMIYTAICSTADVCQRFPKEHLIILSNIRMMNTLSTPIIFLAASPLTRASLNGLAIRLRLKRSQVQPGDCQVGAATARQMN</sequence>
<keyword evidence="5" id="KW-0675">Receptor</keyword>
<keyword evidence="4 8" id="KW-1133">Transmembrane helix</keyword>
<feature type="transmembrane region" description="Helical" evidence="8">
    <location>
        <begin position="197"/>
        <end position="219"/>
    </location>
</feature>
<reference evidence="11" key="1">
    <citation type="submission" date="2025-08" db="UniProtKB">
        <authorList>
            <consortium name="RefSeq"/>
        </authorList>
    </citation>
    <scope>IDENTIFICATION</scope>
    <source>
        <tissue evidence="11">Sperm</tissue>
    </source>
</reference>
<evidence type="ECO:0000256" key="2">
    <source>
        <dbReference type="ARBA" id="ARBA00022475"/>
    </source>
</evidence>
<feature type="domain" description="G-protein coupled receptors family 1 profile" evidence="9">
    <location>
        <begin position="24"/>
        <end position="252"/>
    </location>
</feature>
<feature type="transmembrane region" description="Helical" evidence="8">
    <location>
        <begin position="83"/>
        <end position="100"/>
    </location>
</feature>
<keyword evidence="6 8" id="KW-0472">Membrane</keyword>
<dbReference type="SUPFAM" id="SSF81321">
    <property type="entry name" value="Family A G protein-coupled receptor-like"/>
    <property type="match status" value="1"/>
</dbReference>
<dbReference type="InterPro" id="IPR017452">
    <property type="entry name" value="GPCR_Rhodpsn_7TM"/>
</dbReference>
<feature type="transmembrane region" description="Helical" evidence="8">
    <location>
        <begin position="15"/>
        <end position="33"/>
    </location>
</feature>
<dbReference type="PROSITE" id="PS50262">
    <property type="entry name" value="G_PROTEIN_RECEP_F1_2"/>
    <property type="match status" value="1"/>
</dbReference>
<evidence type="ECO:0000256" key="3">
    <source>
        <dbReference type="ARBA" id="ARBA00022692"/>
    </source>
</evidence>
<dbReference type="RefSeq" id="XP_032802946.1">
    <property type="nucleotide sequence ID" value="XM_032947055.1"/>
</dbReference>
<keyword evidence="5" id="KW-0297">G-protein coupled receptor</keyword>
<evidence type="ECO:0000256" key="7">
    <source>
        <dbReference type="ARBA" id="ARBA00023224"/>
    </source>
</evidence>
<proteinExistence type="predicted"/>